<evidence type="ECO:0000259" key="19">
    <source>
        <dbReference type="PROSITE" id="PS50071"/>
    </source>
</evidence>
<organism evidence="20 21">
    <name type="scientific">Hemibagrus guttatus</name>
    <dbReference type="NCBI Taxonomy" id="175788"/>
    <lineage>
        <taxon>Eukaryota</taxon>
        <taxon>Metazoa</taxon>
        <taxon>Chordata</taxon>
        <taxon>Craniata</taxon>
        <taxon>Vertebrata</taxon>
        <taxon>Euteleostomi</taxon>
        <taxon>Actinopterygii</taxon>
        <taxon>Neopterygii</taxon>
        <taxon>Teleostei</taxon>
        <taxon>Ostariophysi</taxon>
        <taxon>Siluriformes</taxon>
        <taxon>Bagridae</taxon>
        <taxon>Hemibagrus</taxon>
    </lineage>
</organism>
<sequence length="315" mass="36201">MNMYIIAMELMCSLIYSEEKVFPSFCVGCGLVIRDRFMLSVFPDLRWHVACLKCAECQQNLDESHTCFIKDGKMLCKDDYIRLYATKCAKCLKSFSSHDYFMRAVVNVYHVQCFRCERCHRQLQPGDKFTIRDGFLYCTGHENSSHGLITLTRESVHVTELDRCDEGAGGEGDTGWLAAPIKPEKTVRVRTALSKTQLHVLLTCYSMNPRPDASLKERLMEMTGLSSRVIRIWFQNKRCKDKKKGMLERDTKHESGEQINAADEPVSTITRKNLDIDTLMHPLDLQTLQQSWKLLTSLLNSDIDETLYQEAVTLD</sequence>
<keyword evidence="3 16" id="KW-0479">Metal-binding</keyword>
<keyword evidence="8 16" id="KW-0440">LIM domain</keyword>
<feature type="domain" description="LIM zinc-binding" evidence="18">
    <location>
        <begin position="87"/>
        <end position="148"/>
    </location>
</feature>
<evidence type="ECO:0000256" key="11">
    <source>
        <dbReference type="ARBA" id="ARBA00023159"/>
    </source>
</evidence>
<evidence type="ECO:0000256" key="4">
    <source>
        <dbReference type="ARBA" id="ARBA00022737"/>
    </source>
</evidence>
<dbReference type="InterPro" id="IPR001356">
    <property type="entry name" value="HD"/>
</dbReference>
<dbReference type="GO" id="GO:0072359">
    <property type="term" value="P:circulatory system development"/>
    <property type="evidence" value="ECO:0007669"/>
    <property type="project" value="UniProtKB-ARBA"/>
</dbReference>
<feature type="DNA-binding region" description="Homeobox" evidence="15">
    <location>
        <begin position="186"/>
        <end position="245"/>
    </location>
</feature>
<dbReference type="Pfam" id="PF00412">
    <property type="entry name" value="LIM"/>
    <property type="match status" value="2"/>
</dbReference>
<keyword evidence="7" id="KW-0805">Transcription regulation</keyword>
<dbReference type="InterPro" id="IPR047169">
    <property type="entry name" value="ISL1/2-like"/>
</dbReference>
<proteinExistence type="predicted"/>
<evidence type="ECO:0000256" key="14">
    <source>
        <dbReference type="ARBA" id="ARBA00041167"/>
    </source>
</evidence>
<keyword evidence="21" id="KW-1185">Reference proteome</keyword>
<keyword evidence="2" id="KW-0217">Developmental protein</keyword>
<evidence type="ECO:0000256" key="5">
    <source>
        <dbReference type="ARBA" id="ARBA00022782"/>
    </source>
</evidence>
<dbReference type="Pfam" id="PF00046">
    <property type="entry name" value="Homeodomain"/>
    <property type="match status" value="1"/>
</dbReference>
<keyword evidence="10 15" id="KW-0371">Homeobox</keyword>
<dbReference type="CDD" id="cd00086">
    <property type="entry name" value="homeodomain"/>
    <property type="match status" value="1"/>
</dbReference>
<dbReference type="GO" id="GO:0000987">
    <property type="term" value="F:cis-regulatory region sequence-specific DNA binding"/>
    <property type="evidence" value="ECO:0007669"/>
    <property type="project" value="TreeGrafter"/>
</dbReference>
<evidence type="ECO:0000256" key="8">
    <source>
        <dbReference type="ARBA" id="ARBA00023038"/>
    </source>
</evidence>
<keyword evidence="11" id="KW-0010">Activator</keyword>
<dbReference type="EMBL" id="JAUCMX010000015">
    <property type="protein sequence ID" value="KAK3521703.1"/>
    <property type="molecule type" value="Genomic_DNA"/>
</dbReference>
<dbReference type="GO" id="GO:0046872">
    <property type="term" value="F:metal ion binding"/>
    <property type="evidence" value="ECO:0007669"/>
    <property type="project" value="UniProtKB-KW"/>
</dbReference>
<keyword evidence="6 16" id="KW-0862">Zinc</keyword>
<protein>
    <recommendedName>
        <fullName evidence="14">Insulin gene enhancer protein ISL-1</fullName>
    </recommendedName>
</protein>
<dbReference type="PANTHER" id="PTHR24204:SF4">
    <property type="entry name" value="INSULIN GENE ENHANCER PROTEIN ISL-1"/>
    <property type="match status" value="1"/>
</dbReference>
<accession>A0AAE0UXN0</accession>
<evidence type="ECO:0000313" key="20">
    <source>
        <dbReference type="EMBL" id="KAK3521703.1"/>
    </source>
</evidence>
<dbReference type="GO" id="GO:0005634">
    <property type="term" value="C:nucleus"/>
    <property type="evidence" value="ECO:0007669"/>
    <property type="project" value="UniProtKB-SubCell"/>
</dbReference>
<dbReference type="InterPro" id="IPR009057">
    <property type="entry name" value="Homeodomain-like_sf"/>
</dbReference>
<dbReference type="SMART" id="SM00389">
    <property type="entry name" value="HOX"/>
    <property type="match status" value="1"/>
</dbReference>
<feature type="domain" description="Homeobox" evidence="19">
    <location>
        <begin position="184"/>
        <end position="244"/>
    </location>
</feature>
<dbReference type="InterPro" id="IPR001781">
    <property type="entry name" value="Znf_LIM"/>
</dbReference>
<dbReference type="Gene3D" id="2.10.110.10">
    <property type="entry name" value="Cysteine Rich Protein"/>
    <property type="match status" value="2"/>
</dbReference>
<keyword evidence="12" id="KW-0804">Transcription</keyword>
<keyword evidence="13 15" id="KW-0539">Nucleus</keyword>
<keyword evidence="4" id="KW-0677">Repeat</keyword>
<dbReference type="Gene3D" id="1.10.10.60">
    <property type="entry name" value="Homeodomain-like"/>
    <property type="match status" value="1"/>
</dbReference>
<dbReference type="PROSITE" id="PS00478">
    <property type="entry name" value="LIM_DOMAIN_1"/>
    <property type="match status" value="2"/>
</dbReference>
<gene>
    <name evidence="20" type="ORF">QTP70_015810</name>
</gene>
<evidence type="ECO:0000313" key="21">
    <source>
        <dbReference type="Proteomes" id="UP001274896"/>
    </source>
</evidence>
<dbReference type="PROSITE" id="PS50071">
    <property type="entry name" value="HOMEOBOX_2"/>
    <property type="match status" value="1"/>
</dbReference>
<keyword evidence="9 15" id="KW-0238">DNA-binding</keyword>
<dbReference type="GO" id="GO:0031017">
    <property type="term" value="P:exocrine pancreas development"/>
    <property type="evidence" value="ECO:0007669"/>
    <property type="project" value="UniProtKB-ARBA"/>
</dbReference>
<dbReference type="Proteomes" id="UP001274896">
    <property type="component" value="Unassembled WGS sequence"/>
</dbReference>
<comment type="subcellular location">
    <subcellularLocation>
        <location evidence="1 15 17">Nucleus</location>
    </subcellularLocation>
</comment>
<comment type="caution">
    <text evidence="20">The sequence shown here is derived from an EMBL/GenBank/DDBJ whole genome shotgun (WGS) entry which is preliminary data.</text>
</comment>
<evidence type="ECO:0000256" key="7">
    <source>
        <dbReference type="ARBA" id="ARBA00023015"/>
    </source>
</evidence>
<dbReference type="GO" id="GO:0045944">
    <property type="term" value="P:positive regulation of transcription by RNA polymerase II"/>
    <property type="evidence" value="ECO:0007669"/>
    <property type="project" value="InterPro"/>
</dbReference>
<evidence type="ECO:0000256" key="9">
    <source>
        <dbReference type="ARBA" id="ARBA00023125"/>
    </source>
</evidence>
<dbReference type="FunFam" id="2.10.110.10:FF:000034">
    <property type="entry name" value="Insulin gene enhancer protein ISL"/>
    <property type="match status" value="1"/>
</dbReference>
<evidence type="ECO:0000256" key="10">
    <source>
        <dbReference type="ARBA" id="ARBA00023155"/>
    </source>
</evidence>
<keyword evidence="5" id="KW-0221">Differentiation</keyword>
<reference evidence="20" key="1">
    <citation type="submission" date="2023-06" db="EMBL/GenBank/DDBJ databases">
        <title>Male Hemibagrus guttatus genome.</title>
        <authorList>
            <person name="Bian C."/>
        </authorList>
    </citation>
    <scope>NUCLEOTIDE SEQUENCE</scope>
    <source>
        <strain evidence="20">Male_cb2023</strain>
        <tissue evidence="20">Muscle</tissue>
    </source>
</reference>
<dbReference type="GO" id="GO:0007409">
    <property type="term" value="P:axonogenesis"/>
    <property type="evidence" value="ECO:0007669"/>
    <property type="project" value="TreeGrafter"/>
</dbReference>
<dbReference type="GO" id="GO:0048665">
    <property type="term" value="P:neuron fate specification"/>
    <property type="evidence" value="ECO:0007669"/>
    <property type="project" value="InterPro"/>
</dbReference>
<dbReference type="SUPFAM" id="SSF46689">
    <property type="entry name" value="Homeodomain-like"/>
    <property type="match status" value="1"/>
</dbReference>
<dbReference type="SUPFAM" id="SSF57716">
    <property type="entry name" value="Glucocorticoid receptor-like (DNA-binding domain)"/>
    <property type="match status" value="1"/>
</dbReference>
<dbReference type="GO" id="GO:0000981">
    <property type="term" value="F:DNA-binding transcription factor activity, RNA polymerase II-specific"/>
    <property type="evidence" value="ECO:0007669"/>
    <property type="project" value="InterPro"/>
</dbReference>
<evidence type="ECO:0000256" key="6">
    <source>
        <dbReference type="ARBA" id="ARBA00022833"/>
    </source>
</evidence>
<name>A0AAE0UXN0_9TELE</name>
<dbReference type="AlphaFoldDB" id="A0AAE0UXN0"/>
<dbReference type="PANTHER" id="PTHR24204">
    <property type="entry name" value="INSULIN GENE ENHANCER PROTEIN"/>
    <property type="match status" value="1"/>
</dbReference>
<evidence type="ECO:0000256" key="17">
    <source>
        <dbReference type="RuleBase" id="RU000682"/>
    </source>
</evidence>
<dbReference type="SMART" id="SM00132">
    <property type="entry name" value="LIM"/>
    <property type="match status" value="2"/>
</dbReference>
<evidence type="ECO:0000256" key="1">
    <source>
        <dbReference type="ARBA" id="ARBA00004123"/>
    </source>
</evidence>
<evidence type="ECO:0000256" key="12">
    <source>
        <dbReference type="ARBA" id="ARBA00023163"/>
    </source>
</evidence>
<evidence type="ECO:0000256" key="13">
    <source>
        <dbReference type="ARBA" id="ARBA00023242"/>
    </source>
</evidence>
<evidence type="ECO:0000256" key="16">
    <source>
        <dbReference type="PROSITE-ProRule" id="PRU00125"/>
    </source>
</evidence>
<evidence type="ECO:0000256" key="3">
    <source>
        <dbReference type="ARBA" id="ARBA00022723"/>
    </source>
</evidence>
<evidence type="ECO:0000259" key="18">
    <source>
        <dbReference type="PROSITE" id="PS50023"/>
    </source>
</evidence>
<evidence type="ECO:0000256" key="2">
    <source>
        <dbReference type="ARBA" id="ARBA00022473"/>
    </source>
</evidence>
<dbReference type="FunFam" id="1.10.10.60:FF:000041">
    <property type="entry name" value="insulin gene enhancer protein ISL-1"/>
    <property type="match status" value="1"/>
</dbReference>
<evidence type="ECO:0000256" key="15">
    <source>
        <dbReference type="PROSITE-ProRule" id="PRU00108"/>
    </source>
</evidence>
<dbReference type="PROSITE" id="PS50023">
    <property type="entry name" value="LIM_DOMAIN_2"/>
    <property type="match status" value="2"/>
</dbReference>
<feature type="domain" description="LIM zinc-binding" evidence="18">
    <location>
        <begin position="24"/>
        <end position="86"/>
    </location>
</feature>